<reference evidence="3 4" key="1">
    <citation type="submission" date="2017-02" db="EMBL/GenBank/DDBJ databases">
        <title>The new phylogeny of genus Mycobacterium.</title>
        <authorList>
            <person name="Tortoli E."/>
            <person name="Trovato A."/>
            <person name="Cirillo D.M."/>
        </authorList>
    </citation>
    <scope>NUCLEOTIDE SEQUENCE [LARGE SCALE GENOMIC DNA]</scope>
    <source>
        <strain evidence="3 4">DSM 45439</strain>
    </source>
</reference>
<feature type="signal peptide" evidence="2">
    <location>
        <begin position="1"/>
        <end position="34"/>
    </location>
</feature>
<sequence length="60" mass="5427">MSGWTRGTLFAALNAAVVSVVGLALVLSAGPALADPDPAPADPGAVAAPPGSAGAGSGSA</sequence>
<organism evidence="3 4">
    <name type="scientific">Mycobacterium bouchedurhonense</name>
    <dbReference type="NCBI Taxonomy" id="701041"/>
    <lineage>
        <taxon>Bacteria</taxon>
        <taxon>Bacillati</taxon>
        <taxon>Actinomycetota</taxon>
        <taxon>Actinomycetes</taxon>
        <taxon>Mycobacteriales</taxon>
        <taxon>Mycobacteriaceae</taxon>
        <taxon>Mycobacterium</taxon>
        <taxon>Mycobacterium avium complex (MAC)</taxon>
    </lineage>
</organism>
<proteinExistence type="predicted"/>
<evidence type="ECO:0000313" key="4">
    <source>
        <dbReference type="Proteomes" id="UP000192293"/>
    </source>
</evidence>
<evidence type="ECO:0000256" key="1">
    <source>
        <dbReference type="SAM" id="MobiDB-lite"/>
    </source>
</evidence>
<dbReference type="EMBL" id="MVHL01000003">
    <property type="protein sequence ID" value="ORA57163.1"/>
    <property type="molecule type" value="Genomic_DNA"/>
</dbReference>
<name>A0ABX3SIC4_MYCBC</name>
<keyword evidence="4" id="KW-1185">Reference proteome</keyword>
<accession>A0ABX3SIC4</accession>
<comment type="caution">
    <text evidence="3">The sequence shown here is derived from an EMBL/GenBank/DDBJ whole genome shotgun (WGS) entry which is preliminary data.</text>
</comment>
<keyword evidence="2" id="KW-0732">Signal</keyword>
<evidence type="ECO:0000313" key="3">
    <source>
        <dbReference type="EMBL" id="ORA57163.1"/>
    </source>
</evidence>
<feature type="region of interest" description="Disordered" evidence="1">
    <location>
        <begin position="34"/>
        <end position="60"/>
    </location>
</feature>
<protein>
    <submittedName>
        <fullName evidence="3">Uncharacterized protein</fullName>
    </submittedName>
</protein>
<feature type="non-terminal residue" evidence="3">
    <location>
        <position position="60"/>
    </location>
</feature>
<feature type="chain" id="PRO_5046129455" evidence="2">
    <location>
        <begin position="35"/>
        <end position="60"/>
    </location>
</feature>
<gene>
    <name evidence="3" type="ORF">BST19_03175</name>
</gene>
<feature type="compositionally biased region" description="Low complexity" evidence="1">
    <location>
        <begin position="34"/>
        <end position="52"/>
    </location>
</feature>
<evidence type="ECO:0000256" key="2">
    <source>
        <dbReference type="SAM" id="SignalP"/>
    </source>
</evidence>
<dbReference type="Proteomes" id="UP000192293">
    <property type="component" value="Unassembled WGS sequence"/>
</dbReference>